<gene>
    <name evidence="1" type="ORF">H7F49_14060</name>
</gene>
<name>A0A7X1KCZ6_9SPHN</name>
<comment type="caution">
    <text evidence="1">The sequence shown here is derived from an EMBL/GenBank/DDBJ whole genome shotgun (WGS) entry which is preliminary data.</text>
</comment>
<dbReference type="EMBL" id="JACLAU010000027">
    <property type="protein sequence ID" value="MBC2652820.1"/>
    <property type="molecule type" value="Genomic_DNA"/>
</dbReference>
<dbReference type="RefSeq" id="WP_185684211.1">
    <property type="nucleotide sequence ID" value="NZ_JACLAU010000027.1"/>
</dbReference>
<dbReference type="AlphaFoldDB" id="A0A7X1KCZ6"/>
<evidence type="ECO:0000313" key="2">
    <source>
        <dbReference type="Proteomes" id="UP000520156"/>
    </source>
</evidence>
<evidence type="ECO:0000313" key="1">
    <source>
        <dbReference type="EMBL" id="MBC2652820.1"/>
    </source>
</evidence>
<reference evidence="1 2" key="1">
    <citation type="submission" date="2020-08" db="EMBL/GenBank/DDBJ databases">
        <title>The genome sequence of Novosphingobium flavum 4Y4.</title>
        <authorList>
            <person name="Liu Y."/>
        </authorList>
    </citation>
    <scope>NUCLEOTIDE SEQUENCE [LARGE SCALE GENOMIC DNA]</scope>
    <source>
        <strain evidence="1 2">4Y4</strain>
    </source>
</reference>
<keyword evidence="2" id="KW-1185">Reference proteome</keyword>
<dbReference type="Proteomes" id="UP000520156">
    <property type="component" value="Unassembled WGS sequence"/>
</dbReference>
<proteinExistence type="predicted"/>
<sequence>MDTAGFIIGTARYGGTRHPFRATLPRRVLRSLPEVEPEVAARLALAAEDAATAPAAEAPVAKPRRWLGITTQDVKDFLIAYIACLLAVMTFLG</sequence>
<organism evidence="1 2">
    <name type="scientific">Novosphingobium aerophilum</name>
    <dbReference type="NCBI Taxonomy" id="2839843"/>
    <lineage>
        <taxon>Bacteria</taxon>
        <taxon>Pseudomonadati</taxon>
        <taxon>Pseudomonadota</taxon>
        <taxon>Alphaproteobacteria</taxon>
        <taxon>Sphingomonadales</taxon>
        <taxon>Sphingomonadaceae</taxon>
        <taxon>Novosphingobium</taxon>
    </lineage>
</organism>
<accession>A0A7X1KCZ6</accession>
<protein>
    <submittedName>
        <fullName evidence="1">Uncharacterized protein</fullName>
    </submittedName>
</protein>